<organism evidence="2 3">
    <name type="scientific">Aquilegia coerulea</name>
    <name type="common">Rocky mountain columbine</name>
    <dbReference type="NCBI Taxonomy" id="218851"/>
    <lineage>
        <taxon>Eukaryota</taxon>
        <taxon>Viridiplantae</taxon>
        <taxon>Streptophyta</taxon>
        <taxon>Embryophyta</taxon>
        <taxon>Tracheophyta</taxon>
        <taxon>Spermatophyta</taxon>
        <taxon>Magnoliopsida</taxon>
        <taxon>Ranunculales</taxon>
        <taxon>Ranunculaceae</taxon>
        <taxon>Thalictroideae</taxon>
        <taxon>Aquilegia</taxon>
    </lineage>
</organism>
<dbReference type="InterPro" id="IPR001810">
    <property type="entry name" value="F-box_dom"/>
</dbReference>
<dbReference type="OrthoDB" id="1519185at2759"/>
<dbReference type="STRING" id="218851.A0A2G5DH63"/>
<dbReference type="Pfam" id="PF03478">
    <property type="entry name" value="Beta-prop_KIB1-4"/>
    <property type="match status" value="1"/>
</dbReference>
<dbReference type="PANTHER" id="PTHR44259">
    <property type="entry name" value="OS07G0183000 PROTEIN-RELATED"/>
    <property type="match status" value="1"/>
</dbReference>
<dbReference type="InterPro" id="IPR050942">
    <property type="entry name" value="F-box_BR-signaling"/>
</dbReference>
<dbReference type="SMART" id="SM00256">
    <property type="entry name" value="FBOX"/>
    <property type="match status" value="1"/>
</dbReference>
<evidence type="ECO:0000259" key="1">
    <source>
        <dbReference type="SMART" id="SM00256"/>
    </source>
</evidence>
<name>A0A2G5DH63_AQUCA</name>
<dbReference type="Gene3D" id="1.20.1280.50">
    <property type="match status" value="1"/>
</dbReference>
<gene>
    <name evidence="2" type="ORF">AQUCO_02000356v1</name>
</gene>
<proteinExistence type="predicted"/>
<dbReference type="AlphaFoldDB" id="A0A2G5DH63"/>
<evidence type="ECO:0000313" key="3">
    <source>
        <dbReference type="Proteomes" id="UP000230069"/>
    </source>
</evidence>
<dbReference type="InterPro" id="IPR005174">
    <property type="entry name" value="KIB1-4_b-propeller"/>
</dbReference>
<feature type="domain" description="F-box" evidence="1">
    <location>
        <begin position="22"/>
        <end position="63"/>
    </location>
</feature>
<dbReference type="InParanoid" id="A0A2G5DH63"/>
<keyword evidence="3" id="KW-1185">Reference proteome</keyword>
<dbReference type="Pfam" id="PF00646">
    <property type="entry name" value="F-box"/>
    <property type="match status" value="1"/>
</dbReference>
<dbReference type="EMBL" id="KZ305037">
    <property type="protein sequence ID" value="PIA42846.1"/>
    <property type="molecule type" value="Genomic_DNA"/>
</dbReference>
<dbReference type="PANTHER" id="PTHR44259:SF93">
    <property type="entry name" value="PROTEIN, PUTATIVE (DUF295)-RELATED"/>
    <property type="match status" value="1"/>
</dbReference>
<sequence>MEHYLSLGKCIQQQQQPNWSELPSCLLSEIMDRLNIIDDYVRFSAVCVSWRTVFIQESLSNKKKHCAFLPFLLIPPRPEQDDEEENNNYNYYKNNKNIKIIRWNRKPEPLCLLRGLYSVAREKVYNFQVQLPNNKYCRGSSFGWLLTIQNISEYDSKDYRYIVQLQNPFNNNIIDLPSIDNIIDNDGDDTPPKLFLYIHKAVLSSDPLLTPNNYMVMAIMSCFSKLAFFKHGTKAWVPIQWEDEEWSYFDDLIYFNKTQQFYAVINNTGAVVAIDFNTGGIGGQSDISTPKLTQIAPPTEKYGFSRKRYIVETSSGDLLQVIKETEYNESRLATTYQFEVFKLDPVGVKWIQIHDIGDTSLFLGDNSSISRCVSGFPGCKPNSIYYINDSNINHQTGWRYGCEETGIYNLNDVTVQQHYPTAYRKIFPAPIWLEPTLQR</sequence>
<dbReference type="InterPro" id="IPR036047">
    <property type="entry name" value="F-box-like_dom_sf"/>
</dbReference>
<dbReference type="SUPFAM" id="SSF81383">
    <property type="entry name" value="F-box domain"/>
    <property type="match status" value="1"/>
</dbReference>
<protein>
    <recommendedName>
        <fullName evidence="1">F-box domain-containing protein</fullName>
    </recommendedName>
</protein>
<reference evidence="2 3" key="1">
    <citation type="submission" date="2017-09" db="EMBL/GenBank/DDBJ databases">
        <title>WGS assembly of Aquilegia coerulea Goldsmith.</title>
        <authorList>
            <person name="Hodges S."/>
            <person name="Kramer E."/>
            <person name="Nordborg M."/>
            <person name="Tomkins J."/>
            <person name="Borevitz J."/>
            <person name="Derieg N."/>
            <person name="Yan J."/>
            <person name="Mihaltcheva S."/>
            <person name="Hayes R.D."/>
            <person name="Rokhsar D."/>
        </authorList>
    </citation>
    <scope>NUCLEOTIDE SEQUENCE [LARGE SCALE GENOMIC DNA]</scope>
    <source>
        <strain evidence="3">cv. Goldsmith</strain>
    </source>
</reference>
<evidence type="ECO:0000313" key="2">
    <source>
        <dbReference type="EMBL" id="PIA42846.1"/>
    </source>
</evidence>
<accession>A0A2G5DH63</accession>
<dbReference type="Proteomes" id="UP000230069">
    <property type="component" value="Unassembled WGS sequence"/>
</dbReference>